<evidence type="ECO:0000256" key="1">
    <source>
        <dbReference type="SAM" id="MobiDB-lite"/>
    </source>
</evidence>
<evidence type="ECO:0000313" key="3">
    <source>
        <dbReference type="Proteomes" id="UP001077662"/>
    </source>
</evidence>
<protein>
    <submittedName>
        <fullName evidence="2">Uncharacterized protein</fullName>
    </submittedName>
</protein>
<evidence type="ECO:0000313" key="2">
    <source>
        <dbReference type="EMBL" id="MCZ0808549.1"/>
    </source>
</evidence>
<feature type="region of interest" description="Disordered" evidence="1">
    <location>
        <begin position="13"/>
        <end position="69"/>
    </location>
</feature>
<dbReference type="EMBL" id="JAPTNE010000022">
    <property type="protein sequence ID" value="MCZ0808549.1"/>
    <property type="molecule type" value="Genomic_DNA"/>
</dbReference>
<sequence length="69" mass="7989">MILHPRLLGAVREQLANKRKPSTHQQLSTEKRSTEQKAYQTRKQVKTYEGRSPPISTKSNELKPCEEVQ</sequence>
<gene>
    <name evidence="2" type="ORF">O0554_16785</name>
</gene>
<name>A0AAP3DHE7_BRELA</name>
<comment type="caution">
    <text evidence="2">The sequence shown here is derived from an EMBL/GenBank/DDBJ whole genome shotgun (WGS) entry which is preliminary data.</text>
</comment>
<feature type="compositionally biased region" description="Basic and acidic residues" evidence="1">
    <location>
        <begin position="60"/>
        <end position="69"/>
    </location>
</feature>
<organism evidence="2 3">
    <name type="scientific">Brevibacillus laterosporus</name>
    <name type="common">Bacillus laterosporus</name>
    <dbReference type="NCBI Taxonomy" id="1465"/>
    <lineage>
        <taxon>Bacteria</taxon>
        <taxon>Bacillati</taxon>
        <taxon>Bacillota</taxon>
        <taxon>Bacilli</taxon>
        <taxon>Bacillales</taxon>
        <taxon>Paenibacillaceae</taxon>
        <taxon>Brevibacillus</taxon>
    </lineage>
</organism>
<reference evidence="2" key="1">
    <citation type="submission" date="2022-09" db="EMBL/GenBank/DDBJ databases">
        <title>Genome analysis and characterization of larvicidal activity of Brevibacillus strains.</title>
        <authorList>
            <person name="Patrusheva E.V."/>
            <person name="Izotova A.O."/>
            <person name="Toshchakov S.V."/>
            <person name="Sineoky S.P."/>
        </authorList>
    </citation>
    <scope>NUCLEOTIDE SEQUENCE</scope>
    <source>
        <strain evidence="2">VKPM_B-13247</strain>
    </source>
</reference>
<dbReference type="Proteomes" id="UP001077662">
    <property type="component" value="Unassembled WGS sequence"/>
</dbReference>
<proteinExistence type="predicted"/>
<dbReference type="AlphaFoldDB" id="A0AAP3DHE7"/>
<accession>A0AAP3DHE7</accession>
<dbReference type="RefSeq" id="WP_104066704.1">
    <property type="nucleotide sequence ID" value="NZ_CP032410.1"/>
</dbReference>